<dbReference type="PANTHER" id="PTHR14066:SF10">
    <property type="entry name" value="NATRIURETIC PEPTIDES B"/>
    <property type="match status" value="1"/>
</dbReference>
<dbReference type="EMBL" id="JAAWVQ010019307">
    <property type="protein sequence ID" value="MBN3272347.1"/>
    <property type="molecule type" value="Genomic_DNA"/>
</dbReference>
<evidence type="ECO:0000313" key="9">
    <source>
        <dbReference type="Proteomes" id="UP001166093"/>
    </source>
</evidence>
<evidence type="ECO:0000256" key="5">
    <source>
        <dbReference type="ARBA" id="ARBA00023157"/>
    </source>
</evidence>
<evidence type="ECO:0000256" key="1">
    <source>
        <dbReference type="ARBA" id="ARBA00004613"/>
    </source>
</evidence>
<gene>
    <name evidence="8" type="primary">Nppa</name>
    <name evidence="8" type="ORF">GTO93_0013632</name>
</gene>
<comment type="subcellular location">
    <subcellularLocation>
        <location evidence="1 6">Secreted</location>
    </subcellularLocation>
</comment>
<dbReference type="PANTHER" id="PTHR14066">
    <property type="entry name" value="ATRIAL NATRIURETIC FACTOR PRECURSOR"/>
    <property type="match status" value="1"/>
</dbReference>
<dbReference type="Proteomes" id="UP001166093">
    <property type="component" value="Unassembled WGS sequence"/>
</dbReference>
<dbReference type="Pfam" id="PF00212">
    <property type="entry name" value="ANP"/>
    <property type="match status" value="2"/>
</dbReference>
<evidence type="ECO:0000256" key="3">
    <source>
        <dbReference type="ARBA" id="ARBA00022729"/>
    </source>
</evidence>
<comment type="similarity">
    <text evidence="6">Belongs to the natriuretic peptide family.</text>
</comment>
<protein>
    <submittedName>
        <fullName evidence="8">ANF protein</fullName>
    </submittedName>
</protein>
<evidence type="ECO:0000256" key="6">
    <source>
        <dbReference type="RuleBase" id="RU003686"/>
    </source>
</evidence>
<dbReference type="PROSITE" id="PS00263">
    <property type="entry name" value="NATRIURETIC_PEPTIDE"/>
    <property type="match status" value="2"/>
</dbReference>
<dbReference type="PRINTS" id="PR00712">
    <property type="entry name" value="BNATPEPTIDE"/>
</dbReference>
<evidence type="ECO:0000313" key="8">
    <source>
        <dbReference type="EMBL" id="MBN3272347.1"/>
    </source>
</evidence>
<proteinExistence type="inferred from homology"/>
<dbReference type="InterPro" id="IPR050787">
    <property type="entry name" value="Natriuretic_peptide"/>
</dbReference>
<feature type="compositionally biased region" description="Basic and acidic residues" evidence="7">
    <location>
        <begin position="1"/>
        <end position="16"/>
    </location>
</feature>
<dbReference type="InterPro" id="IPR030480">
    <property type="entry name" value="Natr_peptide_CS"/>
</dbReference>
<feature type="non-terminal residue" evidence="8">
    <location>
        <position position="1"/>
    </location>
</feature>
<organism evidence="8 9">
    <name type="scientific">Polyodon spathula</name>
    <name type="common">North American paddlefish</name>
    <name type="synonym">Squalus spathula</name>
    <dbReference type="NCBI Taxonomy" id="7913"/>
    <lineage>
        <taxon>Eukaryota</taxon>
        <taxon>Metazoa</taxon>
        <taxon>Chordata</taxon>
        <taxon>Craniata</taxon>
        <taxon>Vertebrata</taxon>
        <taxon>Euteleostomi</taxon>
        <taxon>Actinopterygii</taxon>
        <taxon>Chondrostei</taxon>
        <taxon>Acipenseriformes</taxon>
        <taxon>Polyodontidae</taxon>
        <taxon>Polyodon</taxon>
    </lineage>
</organism>
<keyword evidence="3" id="KW-0732">Signal</keyword>
<dbReference type="InterPro" id="IPR002408">
    <property type="entry name" value="Natriuretic_peptide_brain"/>
</dbReference>
<accession>A0ABS2XEF3</accession>
<keyword evidence="9" id="KW-1185">Reference proteome</keyword>
<feature type="region of interest" description="Disordered" evidence="7">
    <location>
        <begin position="1"/>
        <end position="41"/>
    </location>
</feature>
<keyword evidence="4 6" id="KW-0838">Vasoactive</keyword>
<sequence length="233" mass="25918">MPEERSFEAEDASQERDAEESAIGYSRQDAEEARLSDRNTSGFLNPLRNAKRYSGCFGRRIDRIGSMSALGCNGGSRMKSLEDMMLKTVIYTGVLLLICNKVLARADPLYSPYSSKDLDNLKTLLERFEDTLGQDEGNDNQQDYDIANPEGEGSQAGSPWDRERERQRPASDFKKPQEGYQSQSSRLRDLLMATRNNRGSSGCFGSRIDRIGSMSSIGCGGSRKGKPVFLLLT</sequence>
<reference evidence="8" key="1">
    <citation type="journal article" date="2021" name="Cell">
        <title>Tracing the genetic footprints of vertebrate landing in non-teleost ray-finned fishes.</title>
        <authorList>
            <person name="Bi X."/>
            <person name="Wang K."/>
            <person name="Yang L."/>
            <person name="Pan H."/>
            <person name="Jiang H."/>
            <person name="Wei Q."/>
            <person name="Fang M."/>
            <person name="Yu H."/>
            <person name="Zhu C."/>
            <person name="Cai Y."/>
            <person name="He Y."/>
            <person name="Gan X."/>
            <person name="Zeng H."/>
            <person name="Yu D."/>
            <person name="Zhu Y."/>
            <person name="Jiang H."/>
            <person name="Qiu Q."/>
            <person name="Yang H."/>
            <person name="Zhang Y.E."/>
            <person name="Wang W."/>
            <person name="Zhu M."/>
            <person name="He S."/>
            <person name="Zhang G."/>
        </authorList>
    </citation>
    <scope>NUCLEOTIDE SEQUENCE</scope>
    <source>
        <strain evidence="8">Pddl_001</strain>
    </source>
</reference>
<evidence type="ECO:0000256" key="2">
    <source>
        <dbReference type="ARBA" id="ARBA00022525"/>
    </source>
</evidence>
<dbReference type="SMART" id="SM00183">
    <property type="entry name" value="NAT_PEP"/>
    <property type="match status" value="2"/>
</dbReference>
<comment type="caution">
    <text evidence="8">The sequence shown here is derived from an EMBL/GenBank/DDBJ whole genome shotgun (WGS) entry which is preliminary data.</text>
</comment>
<feature type="region of interest" description="Disordered" evidence="7">
    <location>
        <begin position="132"/>
        <end position="185"/>
    </location>
</feature>
<dbReference type="InterPro" id="IPR000663">
    <property type="entry name" value="Natr_peptide"/>
</dbReference>
<keyword evidence="5" id="KW-1015">Disulfide bond</keyword>
<name>A0ABS2XEF3_POLSP</name>
<feature type="non-terminal residue" evidence="8">
    <location>
        <position position="233"/>
    </location>
</feature>
<feature type="compositionally biased region" description="Basic and acidic residues" evidence="7">
    <location>
        <begin position="28"/>
        <end position="37"/>
    </location>
</feature>
<keyword evidence="2" id="KW-0964">Secreted</keyword>
<evidence type="ECO:0000256" key="7">
    <source>
        <dbReference type="SAM" id="MobiDB-lite"/>
    </source>
</evidence>
<evidence type="ECO:0000256" key="4">
    <source>
        <dbReference type="ARBA" id="ARBA00022858"/>
    </source>
</evidence>
<feature type="compositionally biased region" description="Basic and acidic residues" evidence="7">
    <location>
        <begin position="160"/>
        <end position="177"/>
    </location>
</feature>